<evidence type="ECO:0000256" key="9">
    <source>
        <dbReference type="HAMAP-Rule" id="MF_02044"/>
    </source>
</evidence>
<dbReference type="InterPro" id="IPR004843">
    <property type="entry name" value="Calcineurin-like_PHP"/>
</dbReference>
<keyword evidence="4 9" id="KW-0227">DNA damage</keyword>
<evidence type="ECO:0000256" key="7">
    <source>
        <dbReference type="ARBA" id="ARBA00023204"/>
    </source>
</evidence>
<dbReference type="GO" id="GO:0000403">
    <property type="term" value="F:Y-form DNA binding"/>
    <property type="evidence" value="ECO:0007669"/>
    <property type="project" value="UniProtKB-UniRule"/>
</dbReference>
<keyword evidence="13" id="KW-1185">Reference proteome</keyword>
<dbReference type="HAMAP" id="MF_02044">
    <property type="entry name" value="Mre11"/>
    <property type="match status" value="1"/>
</dbReference>
<feature type="binding site" evidence="9">
    <location>
        <position position="162"/>
    </location>
    <ligand>
        <name>Mn(2+)</name>
        <dbReference type="ChEBI" id="CHEBI:29035"/>
        <label>2</label>
    </ligand>
</feature>
<dbReference type="Pfam" id="PF00149">
    <property type="entry name" value="Metallophos"/>
    <property type="match status" value="1"/>
</dbReference>
<evidence type="ECO:0000256" key="5">
    <source>
        <dbReference type="ARBA" id="ARBA00022801"/>
    </source>
</evidence>
<comment type="cofactor">
    <cofactor evidence="9">
        <name>Mn(2+)</name>
        <dbReference type="ChEBI" id="CHEBI:29035"/>
    </cofactor>
    <text evidence="9">Binds 2 manganese ions per subunit.</text>
</comment>
<dbReference type="STRING" id="633148.Tagg_0812"/>
<evidence type="ECO:0000256" key="4">
    <source>
        <dbReference type="ARBA" id="ARBA00022763"/>
    </source>
</evidence>
<reference key="3">
    <citation type="submission" date="2010-02" db="EMBL/GenBank/DDBJ databases">
        <title>Complete genome sequence of Thermosphaera aggregans type strain (M11TL).</title>
        <authorList>
            <consortium name="US DOE Joint Genome Institute (JGI-PGF)"/>
            <person name="Spring S."/>
            <person name="Lapidus A."/>
            <person name="Munk C."/>
            <person name="Schroeder M."/>
            <person name="Glavina Del Rio T."/>
            <person name="Tice H."/>
            <person name="Copeland A."/>
            <person name="Cheng J.-F."/>
            <person name="Lucas S."/>
            <person name="Chen F."/>
            <person name="Nolan M."/>
            <person name="Bruce D."/>
            <person name="Goodwin L."/>
            <person name="Pitluck S."/>
            <person name="Ivanova N."/>
            <person name="Mavromatis K."/>
            <person name="Ovchinnikova G."/>
            <person name="Pati A."/>
            <person name="Chen A."/>
            <person name="Palaniappan K."/>
            <person name="Land M."/>
            <person name="Hauser L."/>
            <person name="Chang Y.-J."/>
            <person name="Jeffries C.C."/>
            <person name="Brettin T."/>
            <person name="Detter J.C."/>
            <person name="Tapia R."/>
            <person name="Han C."/>
            <person name="Chain P."/>
            <person name="Heimerl T."/>
            <person name="Weik F."/>
            <person name="Goker M."/>
            <person name="Rachel R."/>
            <person name="Bristow J."/>
            <person name="Eisen J.A."/>
            <person name="Markowitz V."/>
            <person name="Hugenholtz P."/>
            <person name="Kyrpides N.C."/>
            <person name="Klenk H.-P."/>
        </authorList>
    </citation>
    <scope>NUCLEOTIDE SEQUENCE</scope>
    <source>
        <strain>DSM 11486</strain>
    </source>
</reference>
<feature type="region of interest" description="Disordered" evidence="10">
    <location>
        <begin position="420"/>
        <end position="445"/>
    </location>
</feature>
<feature type="binding site" evidence="9">
    <location>
        <position position="84"/>
    </location>
    <ligand>
        <name>Mn(2+)</name>
        <dbReference type="ChEBI" id="CHEBI:29035"/>
        <label>2</label>
    </ligand>
</feature>
<accession>D5U1T5</accession>
<dbReference type="GO" id="GO:0008408">
    <property type="term" value="F:3'-5' exonuclease activity"/>
    <property type="evidence" value="ECO:0007669"/>
    <property type="project" value="UniProtKB-UniRule"/>
</dbReference>
<evidence type="ECO:0000256" key="3">
    <source>
        <dbReference type="ARBA" id="ARBA00022759"/>
    </source>
</evidence>
<dbReference type="RefSeq" id="WP_013129678.1">
    <property type="nucleotide sequence ID" value="NC_014160.1"/>
</dbReference>
<dbReference type="EC" id="3.1.-.-" evidence="9"/>
<feature type="binding site" evidence="9">
    <location>
        <position position="10"/>
    </location>
    <ligand>
        <name>Mn(2+)</name>
        <dbReference type="ChEBI" id="CHEBI:29035"/>
        <label>1</label>
    </ligand>
</feature>
<dbReference type="Gene3D" id="3.60.21.10">
    <property type="match status" value="1"/>
</dbReference>
<dbReference type="PANTHER" id="PTHR30337:SF0">
    <property type="entry name" value="NUCLEASE SBCCD SUBUNIT D"/>
    <property type="match status" value="1"/>
</dbReference>
<evidence type="ECO:0000256" key="2">
    <source>
        <dbReference type="ARBA" id="ARBA00022723"/>
    </source>
</evidence>
<dbReference type="AlphaFoldDB" id="D5U1T5"/>
<feature type="domain" description="Calcineurin-like phosphoesterase" evidence="11">
    <location>
        <begin position="1"/>
        <end position="194"/>
    </location>
</feature>
<reference evidence="12 13" key="1">
    <citation type="journal article" date="2010" name="Stand. Genomic Sci.">
        <title>Complete genome sequence of Thermosphaera aggregans type strain (M11TL).</title>
        <authorList>
            <person name="Spring S."/>
            <person name="Rachel R."/>
            <person name="Lapidus A."/>
            <person name="Davenport K."/>
            <person name="Tice H."/>
            <person name="Copeland A."/>
            <person name="Cheng J.F."/>
            <person name="Lucas S."/>
            <person name="Chen F."/>
            <person name="Nolan M."/>
            <person name="Bruce D."/>
            <person name="Goodwin L."/>
            <person name="Pitluck S."/>
            <person name="Ivanova N."/>
            <person name="Mavromatis K."/>
            <person name="Ovchinnikova G."/>
            <person name="Pati A."/>
            <person name="Chen A."/>
            <person name="Palaniappan K."/>
            <person name="Land M."/>
            <person name="Hauser L."/>
            <person name="Chang Y.J."/>
            <person name="Jeffries C.C."/>
            <person name="Brettin T."/>
            <person name="Detter J.C."/>
            <person name="Tapia R."/>
            <person name="Han C."/>
            <person name="Heimerl T."/>
            <person name="Weikl F."/>
            <person name="Brambilla E."/>
            <person name="Goker M."/>
            <person name="Bristow J."/>
            <person name="Eisen J.A."/>
            <person name="Markowitz V."/>
            <person name="Hugenholtz P."/>
            <person name="Kyrpides N.C."/>
            <person name="Klenk H.P."/>
        </authorList>
    </citation>
    <scope>NUCLEOTIDE SEQUENCE [LARGE SCALE GENOMIC DNA]</scope>
    <source>
        <strain evidence="13">DSM 11486 / M11TL</strain>
    </source>
</reference>
<keyword evidence="3 9" id="KW-0255">Endonuclease</keyword>
<proteinExistence type="inferred from homology"/>
<dbReference type="GeneID" id="9165827"/>
<keyword evidence="8 9" id="KW-0464">Manganese</keyword>
<keyword evidence="6 9" id="KW-0269">Exonuclease</keyword>
<dbReference type="OrthoDB" id="11638at2157"/>
<evidence type="ECO:0000256" key="8">
    <source>
        <dbReference type="ARBA" id="ARBA00023211"/>
    </source>
</evidence>
<dbReference type="CDD" id="cd00840">
    <property type="entry name" value="MPP_Mre11_N"/>
    <property type="match status" value="1"/>
</dbReference>
<dbReference type="EMBL" id="CP001939">
    <property type="protein sequence ID" value="ADG91085.1"/>
    <property type="molecule type" value="Genomic_DNA"/>
</dbReference>
<comment type="similarity">
    <text evidence="9">Belongs to the MRE11/RAD32 family.</text>
</comment>
<name>D5U1T5_THEAM</name>
<feature type="binding site" evidence="9">
    <location>
        <position position="193"/>
    </location>
    <ligand>
        <name>Mn(2+)</name>
        <dbReference type="ChEBI" id="CHEBI:29035"/>
        <label>1</label>
    </ligand>
</feature>
<gene>
    <name evidence="9" type="primary">mre11</name>
    <name evidence="12" type="ordered locus">Tagg_0812</name>
</gene>
<comment type="subunit">
    <text evidence="9">Homodimer. Forms a heterotetramer composed of two Mre11 subunits and two Rad50 subunits.</text>
</comment>
<keyword evidence="7 9" id="KW-0234">DNA repair</keyword>
<evidence type="ECO:0000313" key="13">
    <source>
        <dbReference type="Proteomes" id="UP000002376"/>
    </source>
</evidence>
<dbReference type="GO" id="GO:0030145">
    <property type="term" value="F:manganese ion binding"/>
    <property type="evidence" value="ECO:0007669"/>
    <property type="project" value="UniProtKB-UniRule"/>
</dbReference>
<evidence type="ECO:0000256" key="1">
    <source>
        <dbReference type="ARBA" id="ARBA00022722"/>
    </source>
</evidence>
<dbReference type="InterPro" id="IPR050535">
    <property type="entry name" value="DNA_Repair-Maintenance_Comp"/>
</dbReference>
<comment type="function">
    <text evidence="9">Part of the Rad50/Mre11 complex, which is involved in the early steps of DNA double-strand break (DSB) repair. The complex may facilitate opening of the processed DNA ends to aid in the recruitment of HerA and NurA. Mre11 binds to DSB ends and has both double-stranded 3'-5' exonuclease activity and single-stranded endonuclease activity.</text>
</comment>
<dbReference type="InterPro" id="IPR041796">
    <property type="entry name" value="Mre11_N"/>
</dbReference>
<dbReference type="PANTHER" id="PTHR30337">
    <property type="entry name" value="COMPONENT OF ATP-DEPENDENT DSDNA EXONUCLEASE"/>
    <property type="match status" value="1"/>
</dbReference>
<comment type="activity regulation">
    <text evidence="9">Nuclease activity is regulated by Rad50.</text>
</comment>
<dbReference type="GO" id="GO:0004519">
    <property type="term" value="F:endonuclease activity"/>
    <property type="evidence" value="ECO:0007669"/>
    <property type="project" value="UniProtKB-UniRule"/>
</dbReference>
<dbReference type="Proteomes" id="UP000002376">
    <property type="component" value="Chromosome"/>
</dbReference>
<feature type="binding site" evidence="9">
    <location>
        <position position="8"/>
    </location>
    <ligand>
        <name>Mn(2+)</name>
        <dbReference type="ChEBI" id="CHEBI:29035"/>
        <label>1</label>
    </ligand>
</feature>
<dbReference type="GO" id="GO:0045027">
    <property type="term" value="F:DNA end binding"/>
    <property type="evidence" value="ECO:0007669"/>
    <property type="project" value="UniProtKB-UniRule"/>
</dbReference>
<dbReference type="eggNOG" id="arCOG00397">
    <property type="taxonomic scope" value="Archaea"/>
</dbReference>
<dbReference type="InterPro" id="IPR032885">
    <property type="entry name" value="Mre11_archaea-type"/>
</dbReference>
<evidence type="ECO:0000313" key="12">
    <source>
        <dbReference type="EMBL" id="ADG91085.1"/>
    </source>
</evidence>
<sequence length="445" mass="50572">MLVAHFADTHLGRILYGIRETEEQIINHFEQAVDQALAEHVDAFIFAGDFLDERKPPIRVLKKAIEIVEKITGKGVAVFMVPGEHDRWTRGDDSPQALFRNAYTPGRNKYFTKRISKNGREYVFTGLNYIYVRSSDEARQALHQQVMEADKAAGRYDILIMHQNIENYFPLDKGLSISNIPATPRYVAMGHLHRRILDKRAVEGKNQVIAYPGSIDVLNVEEAEEARRNGKGFYIVDLTPEEPIVHKINVETTPFEYVEASAKESDWRPKIAEALARLAKQVSQGNKGILYVKITMSTGETVSLERIINLIIEEKKKKLPGSHDLIFHKLERKLAQETLEKPSGQLQTPRGELETLADYLTRELGAKPEEASKLAEHLSSLKEAFRQGDEESLEQTLEELAKAGFWSRIGIPEEYIKLEEAKPPAAGRSEPNARKPSRLTEYFKR</sequence>
<organism evidence="12 13">
    <name type="scientific">Thermosphaera aggregans (strain DSM 11486 / M11TL)</name>
    <dbReference type="NCBI Taxonomy" id="633148"/>
    <lineage>
        <taxon>Archaea</taxon>
        <taxon>Thermoproteota</taxon>
        <taxon>Thermoprotei</taxon>
        <taxon>Desulfurococcales</taxon>
        <taxon>Desulfurococcaceae</taxon>
        <taxon>Thermosphaera</taxon>
    </lineage>
</organism>
<protein>
    <recommendedName>
        <fullName evidence="9">DNA double-strand break repair protein Mre11</fullName>
        <ecNumber evidence="9">3.1.-.-</ecNumber>
    </recommendedName>
</protein>
<dbReference type="InterPro" id="IPR029052">
    <property type="entry name" value="Metallo-depent_PP-like"/>
</dbReference>
<feature type="active site" description="Proton donor" evidence="9">
    <location>
        <position position="85"/>
    </location>
</feature>
<keyword evidence="1 9" id="KW-0540">Nuclease</keyword>
<dbReference type="GO" id="GO:0006302">
    <property type="term" value="P:double-strand break repair"/>
    <property type="evidence" value="ECO:0007669"/>
    <property type="project" value="UniProtKB-UniRule"/>
</dbReference>
<evidence type="ECO:0000256" key="6">
    <source>
        <dbReference type="ARBA" id="ARBA00022839"/>
    </source>
</evidence>
<feature type="binding site" evidence="9">
    <location>
        <position position="191"/>
    </location>
    <ligand>
        <name>Mn(2+)</name>
        <dbReference type="ChEBI" id="CHEBI:29035"/>
        <label>2</label>
    </ligand>
</feature>
<evidence type="ECO:0000259" key="11">
    <source>
        <dbReference type="Pfam" id="PF00149"/>
    </source>
</evidence>
<reference evidence="13" key="2">
    <citation type="journal article" date="2010" name="Stand. Genomic Sci.">
        <title>Complete genome sequence of Thermosphaera aggregans type strain (M11TLT).</title>
        <authorList>
            <person name="Spring S."/>
            <person name="Rachel R."/>
            <person name="Lapidus A."/>
            <person name="Davenport K."/>
            <person name="Tice H."/>
            <person name="Copeland A."/>
            <person name="Cheng J.-F."/>
            <person name="Lucas S."/>
            <person name="Chen F."/>
            <person name="Nolan M."/>
            <person name="Bruce D."/>
            <person name="Goodwin L."/>
            <person name="Pitluck S."/>
            <person name="Ivanova N."/>
            <person name="Mavromatis K."/>
            <person name="Ovchinnikova G."/>
            <person name="Pati A."/>
            <person name="Chen A."/>
            <person name="Palaniappan K."/>
            <person name="Land M."/>
            <person name="Hauser L."/>
            <person name="Chang Y.-J."/>
            <person name="Jeffries C.C."/>
            <person name="Brettin T."/>
            <person name="Detter J.C."/>
            <person name="Tapia R."/>
            <person name="Han C."/>
            <person name="Heimerl T."/>
            <person name="Weikl F."/>
            <person name="Brambilla E."/>
            <person name="Goker M."/>
            <person name="Bristow J."/>
            <person name="Eisen J.A."/>
            <person name="Markowitz V."/>
            <person name="Hugenholtz P."/>
            <person name="Kyrpides N.C."/>
            <person name="Klenk H.-P."/>
        </authorList>
    </citation>
    <scope>NUCLEOTIDE SEQUENCE [LARGE SCALE GENOMIC DNA]</scope>
    <source>
        <strain evidence="13">DSM 11486 / M11TL</strain>
    </source>
</reference>
<feature type="binding site" evidence="9">
    <location>
        <position position="49"/>
    </location>
    <ligand>
        <name>Mn(2+)</name>
        <dbReference type="ChEBI" id="CHEBI:29035"/>
        <label>1</label>
    </ligand>
</feature>
<keyword evidence="5 9" id="KW-0378">Hydrolase</keyword>
<evidence type="ECO:0000256" key="10">
    <source>
        <dbReference type="SAM" id="MobiDB-lite"/>
    </source>
</evidence>
<keyword evidence="2 9" id="KW-0479">Metal-binding</keyword>
<dbReference type="SUPFAM" id="SSF56300">
    <property type="entry name" value="Metallo-dependent phosphatases"/>
    <property type="match status" value="1"/>
</dbReference>
<dbReference type="HOGENOM" id="CLU_026621_5_2_2"/>
<dbReference type="KEGG" id="tag:Tagg_0812"/>
<feature type="binding site" evidence="9">
    <location>
        <position position="49"/>
    </location>
    <ligand>
        <name>Mn(2+)</name>
        <dbReference type="ChEBI" id="CHEBI:29035"/>
        <label>2</label>
    </ligand>
</feature>